<feature type="domain" description="Fibronectin type-III" evidence="2">
    <location>
        <begin position="148"/>
        <end position="243"/>
    </location>
</feature>
<evidence type="ECO:0000313" key="5">
    <source>
        <dbReference type="WBParaSite" id="SRAE_X000229100.1"/>
    </source>
</evidence>
<dbReference type="InterPro" id="IPR003961">
    <property type="entry name" value="FN3_dom"/>
</dbReference>
<evidence type="ECO:0000313" key="6">
    <source>
        <dbReference type="WormBase" id="SRAE_X000229100"/>
    </source>
</evidence>
<feature type="domain" description="Fibronectin type-III" evidence="2">
    <location>
        <begin position="34"/>
        <end position="132"/>
    </location>
</feature>
<evidence type="ECO:0000259" key="2">
    <source>
        <dbReference type="PROSITE" id="PS50853"/>
    </source>
</evidence>
<dbReference type="RefSeq" id="XP_024499764.1">
    <property type="nucleotide sequence ID" value="XM_024645487.1"/>
</dbReference>
<feature type="domain" description="Fibronectin type-III" evidence="2">
    <location>
        <begin position="248"/>
        <end position="345"/>
    </location>
</feature>
<evidence type="ECO:0000313" key="3">
    <source>
        <dbReference type="EMBL" id="CEF60555.1"/>
    </source>
</evidence>
<dbReference type="CDD" id="cd00063">
    <property type="entry name" value="FN3"/>
    <property type="match status" value="3"/>
</dbReference>
<dbReference type="PROSITE" id="PS50853">
    <property type="entry name" value="FN3"/>
    <property type="match status" value="4"/>
</dbReference>
<dbReference type="WormBase" id="SRAE_X000229100">
    <property type="protein sequence ID" value="SRP04433"/>
    <property type="gene ID" value="WBGene00267874"/>
</dbReference>
<dbReference type="OrthoDB" id="261433at2759"/>
<dbReference type="CTD" id="36385368"/>
<organism evidence="3">
    <name type="scientific">Strongyloides ratti</name>
    <name type="common">Parasitic roundworm</name>
    <dbReference type="NCBI Taxonomy" id="34506"/>
    <lineage>
        <taxon>Eukaryota</taxon>
        <taxon>Metazoa</taxon>
        <taxon>Ecdysozoa</taxon>
        <taxon>Nematoda</taxon>
        <taxon>Chromadorea</taxon>
        <taxon>Rhabditida</taxon>
        <taxon>Tylenchina</taxon>
        <taxon>Panagrolaimomorpha</taxon>
        <taxon>Strongyloidoidea</taxon>
        <taxon>Strongyloididae</taxon>
        <taxon>Strongyloides</taxon>
    </lineage>
</organism>
<dbReference type="InterPro" id="IPR050991">
    <property type="entry name" value="ECM_Regulatory_Proteins"/>
</dbReference>
<protein>
    <submittedName>
        <fullName evidence="3 5">Fibronectin, type III domain and Immunoglobulin-like fold domain-containing protein</fullName>
    </submittedName>
</protein>
<dbReference type="SMART" id="SM00060">
    <property type="entry name" value="FN3"/>
    <property type="match status" value="5"/>
</dbReference>
<dbReference type="PANTHER" id="PTHR46708:SF2">
    <property type="entry name" value="FIBRONECTIN TYPE-III DOMAIN-CONTAINING PROTEIN"/>
    <property type="match status" value="1"/>
</dbReference>
<keyword evidence="1" id="KW-0677">Repeat</keyword>
<dbReference type="SUPFAM" id="SSF49265">
    <property type="entry name" value="Fibronectin type III"/>
    <property type="match status" value="3"/>
</dbReference>
<dbReference type="OMA" id="IMYAESN"/>
<dbReference type="GeneID" id="36385368"/>
<reference evidence="4" key="1">
    <citation type="submission" date="2014-09" db="EMBL/GenBank/DDBJ databases">
        <authorList>
            <person name="Martin A.A."/>
        </authorList>
    </citation>
    <scope>NUCLEOTIDE SEQUENCE</scope>
    <source>
        <strain evidence="4">ED321</strain>
    </source>
</reference>
<dbReference type="PANTHER" id="PTHR46708">
    <property type="entry name" value="TENASCIN"/>
    <property type="match status" value="1"/>
</dbReference>
<dbReference type="EMBL" id="LN609399">
    <property type="protein sequence ID" value="CEF60555.1"/>
    <property type="molecule type" value="Genomic_DNA"/>
</dbReference>
<dbReference type="WBParaSite" id="SRAE_X000229100.1">
    <property type="protein sequence ID" value="SRAE_X000229100.1"/>
    <property type="gene ID" value="WBGene00267874"/>
</dbReference>
<evidence type="ECO:0000313" key="4">
    <source>
        <dbReference type="Proteomes" id="UP000035682"/>
    </source>
</evidence>
<reference evidence="3" key="2">
    <citation type="submission" date="2014-09" db="EMBL/GenBank/DDBJ databases">
        <authorList>
            <person name="Aslett A.Martin."/>
        </authorList>
    </citation>
    <scope>NUCLEOTIDE SEQUENCE</scope>
    <source>
        <strain evidence="3">ED321 Heterogonic</strain>
    </source>
</reference>
<reference evidence="5" key="3">
    <citation type="submission" date="2020-12" db="UniProtKB">
        <authorList>
            <consortium name="WormBaseParasite"/>
        </authorList>
    </citation>
    <scope>IDENTIFICATION</scope>
</reference>
<evidence type="ECO:0000256" key="1">
    <source>
        <dbReference type="ARBA" id="ARBA00022737"/>
    </source>
</evidence>
<sequence length="580" mass="68950">MRWFIKIFYNYLFLAVILTFFVKFSYSHPFNLSSIKNLKARYDANEDVIYIEWEANEYNVNGFIIRYRYISKNNVNGNQWKYIRSTETSTKLHDRDYKNNDEIEVQIKAENGRNDEFDWSKPLFIEITSKNPYNPLNNDDENDINLKPPENLRYTIINPSSLKIEWDPVYFNNLKIYYIVILQQQSSTLRDNYQRQQIKIEATNFAIENLTPGESYEITIRTAISSQQTSTMAAVLVIKMPNENEFFEIENIIISSKFFKTGQGFVNITWEIPQQMQDKVSAYNIRYSLVNQNNSIKQKTFKGDKPEIILDDLLSNSEYKINIKTILKNNIIIDNGEFFFTTPKIALDTMKKIDVIFSNNMNTVRLQWILADFINKDEIEMYQIYYTMDKDLTFNRWNTINVPRDNENIKIDGLRENTVYYVRIRIYTKDRKILDSPTIYRFTTSDNYSLKSELQSSNTLSYRNVGPGTIILNWYYDDNIKNNITGTTILYTKNKNLSYDKWNKKILPNSQYTQTLLDNLEQGTKYYVEIIPHFKVPISNRNYIQTLEIHTDVLDSKTNWEFPYLNKTRRTKRLIIDKIN</sequence>
<dbReference type="Gene3D" id="2.60.40.10">
    <property type="entry name" value="Immunoglobulins"/>
    <property type="match status" value="5"/>
</dbReference>
<name>A0A090KSS6_STRRB</name>
<accession>A0A090KSS6</accession>
<dbReference type="InterPro" id="IPR036116">
    <property type="entry name" value="FN3_sf"/>
</dbReference>
<feature type="domain" description="Fibronectin type-III" evidence="2">
    <location>
        <begin position="349"/>
        <end position="447"/>
    </location>
</feature>
<dbReference type="Pfam" id="PF00041">
    <property type="entry name" value="fn3"/>
    <property type="match status" value="2"/>
</dbReference>
<dbReference type="Proteomes" id="UP000035682">
    <property type="component" value="Unplaced"/>
</dbReference>
<dbReference type="AlphaFoldDB" id="A0A090KSS6"/>
<proteinExistence type="predicted"/>
<dbReference type="InterPro" id="IPR013783">
    <property type="entry name" value="Ig-like_fold"/>
</dbReference>
<gene>
    <name evidence="3 5 6" type="ORF">SRAE_X000229100</name>
</gene>
<keyword evidence="4" id="KW-1185">Reference proteome</keyword>